<keyword evidence="7" id="KW-0320">Glycogen biosynthesis</keyword>
<protein>
    <recommendedName>
        <fullName evidence="9">Glucose-1-phosphate adenylyltransferase</fullName>
        <ecNumber evidence="9">2.7.7.27</ecNumber>
    </recommendedName>
</protein>
<dbReference type="Proteomes" id="UP000231493">
    <property type="component" value="Unassembled WGS sequence"/>
</dbReference>
<dbReference type="InterPro" id="IPR011831">
    <property type="entry name" value="ADP-Glc_PPase"/>
</dbReference>
<sequence>MAKEVLALILAGGQSTRLGTLNKKLAKPAFTFGGKYRIIDFTLSNCANSDINTVGVLTQFEPLVLNSYIGIGRPWGLDRKDGGVNILPPYLKEKGGEWYKGTANAVYQNMDYIEMQNPKYILVLSGDHIYKMDYAKMIDFHKEKESEATITVIKVPLKEASRFGIMNTRKDNSIYEFDEKPKQPKNDLASMGVYLFNWEILKKYLAKDDKNKSSSHDFGKNIIPAMLSAGVKLYAYPFKDYWKDVGTIESLWQANMDLLKIDNELNLFDKDWKIYSVNSLQPPQYVSRESKVVNSMISEGCKIFGTVVNSVLSPGVQIGKGAYVSDTVIMRNAIIRENTIIHRSIIGSRCE</sequence>
<dbReference type="GO" id="GO:0005978">
    <property type="term" value="P:glycogen biosynthetic process"/>
    <property type="evidence" value="ECO:0007669"/>
    <property type="project" value="UniProtKB-UniRule"/>
</dbReference>
<organism evidence="12 13">
    <name type="scientific">Candidatus Infernicultor aquiphilus</name>
    <dbReference type="NCBI Taxonomy" id="1805029"/>
    <lineage>
        <taxon>Bacteria</taxon>
        <taxon>Pseudomonadati</taxon>
        <taxon>Atribacterota</taxon>
        <taxon>Candidatus Phoenicimicrobiia</taxon>
        <taxon>Candidatus Pheonicimicrobiales</taxon>
        <taxon>Candidatus Phoenicimicrobiaceae</taxon>
        <taxon>Candidatus Infernicultor</taxon>
    </lineage>
</organism>
<dbReference type="EC" id="2.7.7.27" evidence="9"/>
<evidence type="ECO:0000256" key="1">
    <source>
        <dbReference type="ARBA" id="ARBA00010443"/>
    </source>
</evidence>
<dbReference type="PANTHER" id="PTHR43523:SF2">
    <property type="entry name" value="GLUCOSE-1-PHOSPHATE ADENYLYLTRANSFERASE"/>
    <property type="match status" value="1"/>
</dbReference>
<dbReference type="NCBIfam" id="NF003670">
    <property type="entry name" value="PRK05293.1"/>
    <property type="match status" value="1"/>
</dbReference>
<name>A0A2M7K8S2_9BACT</name>
<evidence type="ECO:0000256" key="4">
    <source>
        <dbReference type="ARBA" id="ARBA00022695"/>
    </source>
</evidence>
<evidence type="ECO:0000313" key="12">
    <source>
        <dbReference type="EMBL" id="PIX34533.1"/>
    </source>
</evidence>
<dbReference type="Gene3D" id="3.90.550.10">
    <property type="entry name" value="Spore Coat Polysaccharide Biosynthesis Protein SpsA, Chain A"/>
    <property type="match status" value="1"/>
</dbReference>
<dbReference type="GO" id="GO:0008878">
    <property type="term" value="F:glucose-1-phosphate adenylyltransferase activity"/>
    <property type="evidence" value="ECO:0007669"/>
    <property type="project" value="UniProtKB-UniRule"/>
</dbReference>
<dbReference type="GO" id="GO:0005524">
    <property type="term" value="F:ATP binding"/>
    <property type="evidence" value="ECO:0007669"/>
    <property type="project" value="UniProtKB-KW"/>
</dbReference>
<dbReference type="InterPro" id="IPR005835">
    <property type="entry name" value="NTP_transferase_dom"/>
</dbReference>
<evidence type="ECO:0000256" key="5">
    <source>
        <dbReference type="ARBA" id="ARBA00022741"/>
    </source>
</evidence>
<feature type="domain" description="Nucleotidyl transferase" evidence="10">
    <location>
        <begin position="7"/>
        <end position="260"/>
    </location>
</feature>
<evidence type="ECO:0000259" key="11">
    <source>
        <dbReference type="Pfam" id="PF24894"/>
    </source>
</evidence>
<dbReference type="EMBL" id="PFIP01000064">
    <property type="protein sequence ID" value="PIX34533.1"/>
    <property type="molecule type" value="Genomic_DNA"/>
</dbReference>
<comment type="similarity">
    <text evidence="1">Belongs to the bacterial/plant glucose-1-phosphate adenylyltransferase family.</text>
</comment>
<dbReference type="HAMAP" id="MF_00624">
    <property type="entry name" value="GlgC"/>
    <property type="match status" value="1"/>
</dbReference>
<dbReference type="Pfam" id="PF00483">
    <property type="entry name" value="NTP_transferase"/>
    <property type="match status" value="1"/>
</dbReference>
<evidence type="ECO:0000256" key="6">
    <source>
        <dbReference type="ARBA" id="ARBA00022840"/>
    </source>
</evidence>
<dbReference type="CDD" id="cd04651">
    <property type="entry name" value="LbH_G1P_AT_C"/>
    <property type="match status" value="1"/>
</dbReference>
<dbReference type="SUPFAM" id="SSF51161">
    <property type="entry name" value="Trimeric LpxA-like enzymes"/>
    <property type="match status" value="1"/>
</dbReference>
<keyword evidence="8" id="KW-0119">Carbohydrate metabolism</keyword>
<dbReference type="InterPro" id="IPR056818">
    <property type="entry name" value="GlmU/GlgC-like_hexapep"/>
</dbReference>
<comment type="caution">
    <text evidence="12">The sequence shown here is derived from an EMBL/GenBank/DDBJ whole genome shotgun (WGS) entry which is preliminary data.</text>
</comment>
<evidence type="ECO:0000256" key="3">
    <source>
        <dbReference type="ARBA" id="ARBA00022679"/>
    </source>
</evidence>
<dbReference type="PANTHER" id="PTHR43523">
    <property type="entry name" value="GLUCOSE-1-PHOSPHATE ADENYLYLTRANSFERASE-RELATED"/>
    <property type="match status" value="1"/>
</dbReference>
<proteinExistence type="inferred from homology"/>
<feature type="non-terminal residue" evidence="12">
    <location>
        <position position="351"/>
    </location>
</feature>
<keyword evidence="4 12" id="KW-0548">Nucleotidyltransferase</keyword>
<evidence type="ECO:0000259" key="10">
    <source>
        <dbReference type="Pfam" id="PF00483"/>
    </source>
</evidence>
<dbReference type="InterPro" id="IPR011004">
    <property type="entry name" value="Trimer_LpxA-like_sf"/>
</dbReference>
<reference evidence="13" key="1">
    <citation type="submission" date="2017-09" db="EMBL/GenBank/DDBJ databases">
        <title>Depth-based differentiation of microbial function through sediment-hosted aquifers and enrichment of novel symbionts in the deep terrestrial subsurface.</title>
        <authorList>
            <person name="Probst A.J."/>
            <person name="Ladd B."/>
            <person name="Jarett J.K."/>
            <person name="Geller-Mcgrath D.E."/>
            <person name="Sieber C.M."/>
            <person name="Emerson J.B."/>
            <person name="Anantharaman K."/>
            <person name="Thomas B.C."/>
            <person name="Malmstrom R."/>
            <person name="Stieglmeier M."/>
            <person name="Klingl A."/>
            <person name="Woyke T."/>
            <person name="Ryan C.M."/>
            <person name="Banfield J.F."/>
        </authorList>
    </citation>
    <scope>NUCLEOTIDE SEQUENCE [LARGE SCALE GENOMIC DNA]</scope>
</reference>
<dbReference type="AlphaFoldDB" id="A0A2M7K8S2"/>
<dbReference type="InterPro" id="IPR005836">
    <property type="entry name" value="ADP_Glu_pyroP_CS"/>
</dbReference>
<keyword evidence="6" id="KW-0067">ATP-binding</keyword>
<evidence type="ECO:0000256" key="7">
    <source>
        <dbReference type="ARBA" id="ARBA00023056"/>
    </source>
</evidence>
<dbReference type="InterPro" id="IPR029044">
    <property type="entry name" value="Nucleotide-diphossugar_trans"/>
</dbReference>
<evidence type="ECO:0000313" key="13">
    <source>
        <dbReference type="Proteomes" id="UP000231493"/>
    </source>
</evidence>
<dbReference type="Pfam" id="PF24894">
    <property type="entry name" value="Hexapep_GlmU"/>
    <property type="match status" value="1"/>
</dbReference>
<keyword evidence="5" id="KW-0547">Nucleotide-binding</keyword>
<dbReference type="PROSITE" id="PS00809">
    <property type="entry name" value="ADP_GLC_PYROPHOSPH_2"/>
    <property type="match status" value="1"/>
</dbReference>
<dbReference type="NCBIfam" id="TIGR02091">
    <property type="entry name" value="glgC"/>
    <property type="match status" value="1"/>
</dbReference>
<accession>A0A2M7K8S2</accession>
<dbReference type="InterPro" id="IPR023049">
    <property type="entry name" value="GlgC_bac"/>
</dbReference>
<gene>
    <name evidence="12" type="ORF">COZ58_03650</name>
</gene>
<evidence type="ECO:0000256" key="8">
    <source>
        <dbReference type="ARBA" id="ARBA00023277"/>
    </source>
</evidence>
<dbReference type="Gene3D" id="2.160.10.10">
    <property type="entry name" value="Hexapeptide repeat proteins"/>
    <property type="match status" value="1"/>
</dbReference>
<keyword evidence="3" id="KW-0808">Transferase</keyword>
<evidence type="ECO:0000256" key="9">
    <source>
        <dbReference type="NCBIfam" id="TIGR02091"/>
    </source>
</evidence>
<feature type="domain" description="Glucose-1-phosphate adenylyltransferase/Bifunctional protein GlmU-like C-terminal hexapeptide" evidence="11">
    <location>
        <begin position="287"/>
        <end position="350"/>
    </location>
</feature>
<evidence type="ECO:0000256" key="2">
    <source>
        <dbReference type="ARBA" id="ARBA00022600"/>
    </source>
</evidence>
<keyword evidence="2" id="KW-0321">Glycogen metabolism</keyword>
<dbReference type="CDD" id="cd02508">
    <property type="entry name" value="ADP_Glucose_PP"/>
    <property type="match status" value="1"/>
</dbReference>
<dbReference type="SUPFAM" id="SSF53448">
    <property type="entry name" value="Nucleotide-diphospho-sugar transferases"/>
    <property type="match status" value="1"/>
</dbReference>